<gene>
    <name evidence="21" type="ORF">KK060_00695</name>
</gene>
<evidence type="ECO:0000256" key="17">
    <source>
        <dbReference type="ARBA" id="ARBA00049902"/>
    </source>
</evidence>
<reference evidence="21 22" key="1">
    <citation type="submission" date="2021-05" db="EMBL/GenBank/DDBJ databases">
        <title>A Polyphasic approach of four new species of the genus Ohtaekwangia: Ohtaekwangia histidinii sp. nov., Ohtaekwangia cretensis sp. nov., Ohtaekwangia indiensis sp. nov., Ohtaekwangia reichenbachii sp. nov. from diverse environment.</title>
        <authorList>
            <person name="Octaviana S."/>
        </authorList>
    </citation>
    <scope>NUCLEOTIDE SEQUENCE [LARGE SCALE GENOMIC DNA]</scope>
    <source>
        <strain evidence="21 22">PWU20</strain>
    </source>
</reference>
<dbReference type="SUPFAM" id="SSF56601">
    <property type="entry name" value="beta-lactamase/transpeptidase-like"/>
    <property type="match status" value="1"/>
</dbReference>
<dbReference type="InterPro" id="IPR012338">
    <property type="entry name" value="Beta-lactam/transpept-like"/>
</dbReference>
<keyword evidence="11" id="KW-0133">Cell shape</keyword>
<evidence type="ECO:0000256" key="8">
    <source>
        <dbReference type="ARBA" id="ARBA00022676"/>
    </source>
</evidence>
<organism evidence="21 22">
    <name type="scientific">Chryseosolibacter indicus</name>
    <dbReference type="NCBI Taxonomy" id="2782351"/>
    <lineage>
        <taxon>Bacteria</taxon>
        <taxon>Pseudomonadati</taxon>
        <taxon>Bacteroidota</taxon>
        <taxon>Cytophagia</taxon>
        <taxon>Cytophagales</taxon>
        <taxon>Chryseotaleaceae</taxon>
        <taxon>Chryseosolibacter</taxon>
    </lineage>
</organism>
<keyword evidence="15" id="KW-0961">Cell wall biogenesis/degradation</keyword>
<dbReference type="InterPro" id="IPR001264">
    <property type="entry name" value="Glyco_trans_51"/>
</dbReference>
<keyword evidence="7" id="KW-0645">Protease</keyword>
<keyword evidence="6" id="KW-0121">Carboxypeptidase</keyword>
<evidence type="ECO:0000256" key="18">
    <source>
        <dbReference type="SAM" id="Phobius"/>
    </source>
</evidence>
<evidence type="ECO:0000259" key="19">
    <source>
        <dbReference type="Pfam" id="PF00905"/>
    </source>
</evidence>
<name>A0ABS5VP41_9BACT</name>
<evidence type="ECO:0000256" key="15">
    <source>
        <dbReference type="ARBA" id="ARBA00023316"/>
    </source>
</evidence>
<dbReference type="SUPFAM" id="SSF53955">
    <property type="entry name" value="Lysozyme-like"/>
    <property type="match status" value="1"/>
</dbReference>
<dbReference type="Pfam" id="PF00912">
    <property type="entry name" value="Transgly"/>
    <property type="match status" value="1"/>
</dbReference>
<dbReference type="Pfam" id="PF00905">
    <property type="entry name" value="Transpeptidase"/>
    <property type="match status" value="1"/>
</dbReference>
<evidence type="ECO:0000256" key="12">
    <source>
        <dbReference type="ARBA" id="ARBA00022984"/>
    </source>
</evidence>
<keyword evidence="9" id="KW-0808">Transferase</keyword>
<dbReference type="Proteomes" id="UP000772618">
    <property type="component" value="Unassembled WGS sequence"/>
</dbReference>
<dbReference type="PANTHER" id="PTHR32282:SF11">
    <property type="entry name" value="PENICILLIN-BINDING PROTEIN 1B"/>
    <property type="match status" value="1"/>
</dbReference>
<sequence>MNFSWQRIKNGIKTLYPRKDTLNIITRTALYGLIGVLGFALVLVTLVWIGFFGQLPSKSDLKEIQHPLASEVYSSDSVLLGKYYIQDRSPVEGKDIPESLKKTLVATEDVRFYRHHGIDVKSLGRVLVKSILLQNESSGGGSTLTQQLAKNLFPRKSYGFLSLPINKVREYIIAWRIENVYSKDEIIVLYLNTIPFADNTYGIKTAAERFFSVPVKSLTWDQSAVLVGMLKATHRYNPRLFPERALQRRNVVLAQVAKYDYITDLEKKALQSKPLGLRYSHTASHNIGLAPYFRAYIQRELLQWCKENKKKDGTPYNLYKDGLKIYTTIDSRMQAYAESAVQVQMKALQAKFKGQISRKHIDGIAKSVLKNSKQFQLLKNEGLSEKQIMDKLNKPVKTKIFTWEGEKEATISTFDSIKHHLQFLQAGLIAMEPHTGDVKVWVGGINHQYFKYDHVRESTKRQVGSTFKPILYAAALEKGIGPCSYISARKTVYTNMDDWSPENTSDETYEMKYSMEGGLAGSVNTVSVKLLEKTGINNAIVTARKMGINSDLPAVPSIALGTPSISVMEMVGAYSVLANGGLYVNRKYLTAIIDRKGRVLEDFDNDLKPERAISKETSQMMVHMLKSVVSEGTASSLRSRYGLTNDIAGKTGTTQSNVDGWFIAIMPKLVVGAWVGADDPRMHFRSTSLGQGSATALPIVARFVQKANEDKKLKEIMQSRFAPLPEHLLSQLDCKPSKSNLNIFEKIFKKKKKVKITKFKGAKRKGDSGK</sequence>
<feature type="domain" description="Penicillin-binding protein transpeptidase" evidence="19">
    <location>
        <begin position="428"/>
        <end position="668"/>
    </location>
</feature>
<comment type="pathway">
    <text evidence="2">Cell wall biogenesis; peptidoglycan biosynthesis.</text>
</comment>
<comment type="similarity">
    <text evidence="3">In the C-terminal section; belongs to the transpeptidase family.</text>
</comment>
<dbReference type="EMBL" id="JAHESD010000001">
    <property type="protein sequence ID" value="MBT1701776.1"/>
    <property type="molecule type" value="Genomic_DNA"/>
</dbReference>
<keyword evidence="18" id="KW-1133">Transmembrane helix</keyword>
<dbReference type="Gene3D" id="1.10.3810.10">
    <property type="entry name" value="Biosynthetic peptidoglycan transglycosylase-like"/>
    <property type="match status" value="1"/>
</dbReference>
<evidence type="ECO:0000256" key="13">
    <source>
        <dbReference type="ARBA" id="ARBA00023136"/>
    </source>
</evidence>
<keyword evidence="10" id="KW-0378">Hydrolase</keyword>
<dbReference type="InterPro" id="IPR023346">
    <property type="entry name" value="Lysozyme-like_dom_sf"/>
</dbReference>
<dbReference type="Gene3D" id="3.40.710.10">
    <property type="entry name" value="DD-peptidase/beta-lactamase superfamily"/>
    <property type="match status" value="2"/>
</dbReference>
<evidence type="ECO:0000313" key="21">
    <source>
        <dbReference type="EMBL" id="MBT1701776.1"/>
    </source>
</evidence>
<evidence type="ECO:0000256" key="11">
    <source>
        <dbReference type="ARBA" id="ARBA00022960"/>
    </source>
</evidence>
<evidence type="ECO:0000256" key="6">
    <source>
        <dbReference type="ARBA" id="ARBA00022645"/>
    </source>
</evidence>
<evidence type="ECO:0000259" key="20">
    <source>
        <dbReference type="Pfam" id="PF00912"/>
    </source>
</evidence>
<evidence type="ECO:0000256" key="4">
    <source>
        <dbReference type="ARBA" id="ARBA00007739"/>
    </source>
</evidence>
<keyword evidence="22" id="KW-1185">Reference proteome</keyword>
<evidence type="ECO:0000256" key="2">
    <source>
        <dbReference type="ARBA" id="ARBA00004752"/>
    </source>
</evidence>
<comment type="similarity">
    <text evidence="4">In the N-terminal section; belongs to the glycosyltransferase 51 family.</text>
</comment>
<evidence type="ECO:0000256" key="16">
    <source>
        <dbReference type="ARBA" id="ARBA00034000"/>
    </source>
</evidence>
<proteinExistence type="inferred from homology"/>
<comment type="subcellular location">
    <subcellularLocation>
        <location evidence="1">Cell membrane</location>
    </subcellularLocation>
</comment>
<comment type="catalytic activity">
    <reaction evidence="16">
        <text>Preferential cleavage: (Ac)2-L-Lys-D-Ala-|-D-Ala. Also transpeptidation of peptidyl-alanyl moieties that are N-acyl substituents of D-alanine.</text>
        <dbReference type="EC" id="3.4.16.4"/>
    </reaction>
</comment>
<protein>
    <submittedName>
        <fullName evidence="21">Transglycosylase domain-containing protein</fullName>
    </submittedName>
</protein>
<dbReference type="RefSeq" id="WP_254151476.1">
    <property type="nucleotide sequence ID" value="NZ_JAHESD010000001.1"/>
</dbReference>
<evidence type="ECO:0000256" key="7">
    <source>
        <dbReference type="ARBA" id="ARBA00022670"/>
    </source>
</evidence>
<evidence type="ECO:0000256" key="1">
    <source>
        <dbReference type="ARBA" id="ARBA00004236"/>
    </source>
</evidence>
<dbReference type="InterPro" id="IPR001460">
    <property type="entry name" value="PCN-bd_Tpept"/>
</dbReference>
<keyword evidence="12" id="KW-0573">Peptidoglycan synthesis</keyword>
<evidence type="ECO:0000256" key="10">
    <source>
        <dbReference type="ARBA" id="ARBA00022801"/>
    </source>
</evidence>
<accession>A0ABS5VP41</accession>
<evidence type="ECO:0000256" key="5">
    <source>
        <dbReference type="ARBA" id="ARBA00022475"/>
    </source>
</evidence>
<evidence type="ECO:0000256" key="14">
    <source>
        <dbReference type="ARBA" id="ARBA00023268"/>
    </source>
</evidence>
<comment type="catalytic activity">
    <reaction evidence="17">
        <text>[GlcNAc-(1-&gt;4)-Mur2Ac(oyl-L-Ala-gamma-D-Glu-L-Lys-D-Ala-D-Ala)](n)-di-trans,octa-cis-undecaprenyl diphosphate + beta-D-GlcNAc-(1-&gt;4)-Mur2Ac(oyl-L-Ala-gamma-D-Glu-L-Lys-D-Ala-D-Ala)-di-trans,octa-cis-undecaprenyl diphosphate = [GlcNAc-(1-&gt;4)-Mur2Ac(oyl-L-Ala-gamma-D-Glu-L-Lys-D-Ala-D-Ala)](n+1)-di-trans,octa-cis-undecaprenyl diphosphate + di-trans,octa-cis-undecaprenyl diphosphate + H(+)</text>
        <dbReference type="Rhea" id="RHEA:23708"/>
        <dbReference type="Rhea" id="RHEA-COMP:9602"/>
        <dbReference type="Rhea" id="RHEA-COMP:9603"/>
        <dbReference type="ChEBI" id="CHEBI:15378"/>
        <dbReference type="ChEBI" id="CHEBI:58405"/>
        <dbReference type="ChEBI" id="CHEBI:60033"/>
        <dbReference type="ChEBI" id="CHEBI:78435"/>
        <dbReference type="EC" id="2.4.99.28"/>
    </reaction>
</comment>
<comment type="caution">
    <text evidence="21">The sequence shown here is derived from an EMBL/GenBank/DDBJ whole genome shotgun (WGS) entry which is preliminary data.</text>
</comment>
<dbReference type="InterPro" id="IPR036950">
    <property type="entry name" value="PBP_transglycosylase"/>
</dbReference>
<evidence type="ECO:0000313" key="22">
    <source>
        <dbReference type="Proteomes" id="UP000772618"/>
    </source>
</evidence>
<keyword evidence="5" id="KW-1003">Cell membrane</keyword>
<evidence type="ECO:0000256" key="3">
    <source>
        <dbReference type="ARBA" id="ARBA00007090"/>
    </source>
</evidence>
<feature type="domain" description="Glycosyl transferase family 51" evidence="20">
    <location>
        <begin position="85"/>
        <end position="256"/>
    </location>
</feature>
<keyword evidence="13 18" id="KW-0472">Membrane</keyword>
<keyword evidence="14" id="KW-0511">Multifunctional enzyme</keyword>
<keyword evidence="18" id="KW-0812">Transmembrane</keyword>
<keyword evidence="8" id="KW-0328">Glycosyltransferase</keyword>
<dbReference type="InterPro" id="IPR050396">
    <property type="entry name" value="Glycosyltr_51/Transpeptidase"/>
</dbReference>
<dbReference type="PANTHER" id="PTHR32282">
    <property type="entry name" value="BINDING PROTEIN TRANSPEPTIDASE, PUTATIVE-RELATED"/>
    <property type="match status" value="1"/>
</dbReference>
<evidence type="ECO:0000256" key="9">
    <source>
        <dbReference type="ARBA" id="ARBA00022679"/>
    </source>
</evidence>
<feature type="transmembrane region" description="Helical" evidence="18">
    <location>
        <begin position="28"/>
        <end position="51"/>
    </location>
</feature>